<dbReference type="SMART" id="SM00267">
    <property type="entry name" value="GGDEF"/>
    <property type="match status" value="1"/>
</dbReference>
<dbReference type="SUPFAM" id="SSF55073">
    <property type="entry name" value="Nucleotide cyclase"/>
    <property type="match status" value="1"/>
</dbReference>
<evidence type="ECO:0000313" key="6">
    <source>
        <dbReference type="Proteomes" id="UP001156318"/>
    </source>
</evidence>
<feature type="domain" description="EAL" evidence="2">
    <location>
        <begin position="433"/>
        <end position="687"/>
    </location>
</feature>
<dbReference type="Pfam" id="PF03707">
    <property type="entry name" value="MHYT"/>
    <property type="match status" value="3"/>
</dbReference>
<dbReference type="Gene3D" id="3.30.70.270">
    <property type="match status" value="1"/>
</dbReference>
<dbReference type="SUPFAM" id="SSF141868">
    <property type="entry name" value="EAL domain-like"/>
    <property type="match status" value="1"/>
</dbReference>
<dbReference type="Pfam" id="PF00990">
    <property type="entry name" value="GGDEF"/>
    <property type="match status" value="1"/>
</dbReference>
<name>A0ABY6JEQ1_9ENTR</name>
<reference evidence="5 6" key="1">
    <citation type="submission" date="2021-05" db="EMBL/GenBank/DDBJ databases">
        <title>Isolation, identification, and the growth promoting effects of Pantoea dispersa strain YSD J2 from the aboveground leaves of Cyperus esculentus L.Var. Sativus.</title>
        <authorList>
            <person name="Wang S."/>
            <person name="Tang X.M."/>
            <person name="Huang Y.N."/>
        </authorList>
    </citation>
    <scope>NUCLEOTIDE SEQUENCE [LARGE SCALE GENOMIC DNA]</scope>
    <source>
        <strain evidence="6">YSD YN2</strain>
    </source>
</reference>
<proteinExistence type="predicted"/>
<feature type="transmembrane region" description="Helical" evidence="1">
    <location>
        <begin position="173"/>
        <end position="194"/>
    </location>
</feature>
<gene>
    <name evidence="5" type="ORF">KFZ77_01955</name>
</gene>
<dbReference type="InterPro" id="IPR043128">
    <property type="entry name" value="Rev_trsase/Diguanyl_cyclase"/>
</dbReference>
<dbReference type="PROSITE" id="PS50883">
    <property type="entry name" value="EAL"/>
    <property type="match status" value="1"/>
</dbReference>
<dbReference type="InterPro" id="IPR000160">
    <property type="entry name" value="GGDEF_dom"/>
</dbReference>
<sequence>MMVSHYNQFLVVMSFIVAILAAYTALNMAGRISISSTKAARLWLVGGSLSMGIGIWAMHFIGMLAMEMPFTLSYDLSITGVSMLIALGASLFALWLVSRSRLSRVSLLAGASVMGCGIAAMHYTGMAAMHIQPGIRWNLWWVALSVVIAFSASVAALWLTFRLRQLTSGQAALLRIGAAIIMGIAIAGMHYTGMMAADFPHGSHATERGVDSNWLAILVTVVTLSILGITLLVSLFDARLQARTSLLASSLAEANRELAQLALHDTLTRLPNRVLLEDRLAQAVSKAQQENSGFALMYMDLDGFKAVNDAWGHDTGDRLLIAVTERLTQHLKGQYTLARIGGDEFVLLAETAAPDDAASLASSLVQAIAEPFTISPCEAMVTLSIGIALWPHDGETPRELMFNADAAMYHTKHNGRNGYHFFQPSMNALAQTQLQLMNDLWQAEARNELRLLYQPKFQAPSGPAIGFEALLRWQHPQRGLLTPDVFLPLAEKTGVIVSIGNWVLNEACRQLSEWRDAGHTDWSMSVNLSAVQFEQPALIDNVVDCLSRHRIPPEMLILEVTETTAMSDPDESVRLLTELTTLGVKASIDDFGTGYSSLLYLKRLPASELKIDRAFVNELRADGEDATIVSAIIALARTLNLRVVAEGVETPEQQTFLTELGCHTLQGYLLGKPLDPHAIANIVKNEPQRLIDPVHASEKSFSIQPEVE</sequence>
<dbReference type="InterPro" id="IPR001633">
    <property type="entry name" value="EAL_dom"/>
</dbReference>
<dbReference type="PROSITE" id="PS50887">
    <property type="entry name" value="GGDEF"/>
    <property type="match status" value="1"/>
</dbReference>
<dbReference type="CDD" id="cd01949">
    <property type="entry name" value="GGDEF"/>
    <property type="match status" value="1"/>
</dbReference>
<evidence type="ECO:0000259" key="3">
    <source>
        <dbReference type="PROSITE" id="PS50887"/>
    </source>
</evidence>
<feature type="transmembrane region" description="Helical" evidence="1">
    <location>
        <begin position="105"/>
        <end position="125"/>
    </location>
</feature>
<feature type="transmembrane region" description="Helical" evidence="1">
    <location>
        <begin position="42"/>
        <end position="66"/>
    </location>
</feature>
<keyword evidence="1" id="KW-1133">Transmembrane helix</keyword>
<keyword evidence="1" id="KW-0472">Membrane</keyword>
<accession>A0ABY6JEQ1</accession>
<keyword evidence="1" id="KW-0812">Transmembrane</keyword>
<organism evidence="5 6">
    <name type="scientific">Siccibacter colletis</name>
    <dbReference type="NCBI Taxonomy" id="1505757"/>
    <lineage>
        <taxon>Bacteria</taxon>
        <taxon>Pseudomonadati</taxon>
        <taxon>Pseudomonadota</taxon>
        <taxon>Gammaproteobacteria</taxon>
        <taxon>Enterobacterales</taxon>
        <taxon>Enterobacteriaceae</taxon>
        <taxon>Siccibacter</taxon>
    </lineage>
</organism>
<dbReference type="Gene3D" id="3.20.20.450">
    <property type="entry name" value="EAL domain"/>
    <property type="match status" value="1"/>
</dbReference>
<dbReference type="CDD" id="cd01948">
    <property type="entry name" value="EAL"/>
    <property type="match status" value="1"/>
</dbReference>
<feature type="transmembrane region" description="Helical" evidence="1">
    <location>
        <begin position="78"/>
        <end position="98"/>
    </location>
</feature>
<dbReference type="PROSITE" id="PS50924">
    <property type="entry name" value="MHYT"/>
    <property type="match status" value="1"/>
</dbReference>
<feature type="transmembrane region" description="Helical" evidence="1">
    <location>
        <begin position="137"/>
        <end position="161"/>
    </location>
</feature>
<keyword evidence="6" id="KW-1185">Reference proteome</keyword>
<feature type="transmembrane region" description="Helical" evidence="1">
    <location>
        <begin position="214"/>
        <end position="236"/>
    </location>
</feature>
<dbReference type="SMART" id="SM00052">
    <property type="entry name" value="EAL"/>
    <property type="match status" value="1"/>
</dbReference>
<evidence type="ECO:0000259" key="2">
    <source>
        <dbReference type="PROSITE" id="PS50883"/>
    </source>
</evidence>
<dbReference type="InterPro" id="IPR035919">
    <property type="entry name" value="EAL_sf"/>
</dbReference>
<dbReference type="InterPro" id="IPR052155">
    <property type="entry name" value="Biofilm_reg_signaling"/>
</dbReference>
<evidence type="ECO:0000256" key="1">
    <source>
        <dbReference type="PROSITE-ProRule" id="PRU00244"/>
    </source>
</evidence>
<dbReference type="PANTHER" id="PTHR44757:SF2">
    <property type="entry name" value="BIOFILM ARCHITECTURE MAINTENANCE PROTEIN MBAA"/>
    <property type="match status" value="1"/>
</dbReference>
<evidence type="ECO:0000313" key="5">
    <source>
        <dbReference type="EMBL" id="UYU32308.1"/>
    </source>
</evidence>
<feature type="domain" description="GGDEF" evidence="3">
    <location>
        <begin position="292"/>
        <end position="424"/>
    </location>
</feature>
<protein>
    <submittedName>
        <fullName evidence="5">EAL domain-containing protein</fullName>
    </submittedName>
</protein>
<dbReference type="PANTHER" id="PTHR44757">
    <property type="entry name" value="DIGUANYLATE CYCLASE DGCP"/>
    <property type="match status" value="1"/>
</dbReference>
<dbReference type="EMBL" id="CP074352">
    <property type="protein sequence ID" value="UYU32308.1"/>
    <property type="molecule type" value="Genomic_DNA"/>
</dbReference>
<dbReference type="Pfam" id="PF00563">
    <property type="entry name" value="EAL"/>
    <property type="match status" value="1"/>
</dbReference>
<dbReference type="InterPro" id="IPR029787">
    <property type="entry name" value="Nucleotide_cyclase"/>
</dbReference>
<dbReference type="Proteomes" id="UP001156318">
    <property type="component" value="Chromosome"/>
</dbReference>
<dbReference type="InterPro" id="IPR005330">
    <property type="entry name" value="MHYT_dom"/>
</dbReference>
<feature type="domain" description="MHYT" evidence="4">
    <location>
        <begin position="6"/>
        <end position="200"/>
    </location>
</feature>
<feature type="transmembrane region" description="Helical" evidence="1">
    <location>
        <begin position="6"/>
        <end position="30"/>
    </location>
</feature>
<evidence type="ECO:0000259" key="4">
    <source>
        <dbReference type="PROSITE" id="PS50924"/>
    </source>
</evidence>
<dbReference type="RefSeq" id="WP_264385297.1">
    <property type="nucleotide sequence ID" value="NZ_CP074352.1"/>
</dbReference>
<dbReference type="NCBIfam" id="TIGR00254">
    <property type="entry name" value="GGDEF"/>
    <property type="match status" value="1"/>
</dbReference>